<feature type="signal peptide" evidence="1">
    <location>
        <begin position="1"/>
        <end position="18"/>
    </location>
</feature>
<reference evidence="2" key="1">
    <citation type="journal article" date="2021" name="Nat. Commun.">
        <title>Genetic determinants of endophytism in the Arabidopsis root mycobiome.</title>
        <authorList>
            <person name="Mesny F."/>
            <person name="Miyauchi S."/>
            <person name="Thiergart T."/>
            <person name="Pickel B."/>
            <person name="Atanasova L."/>
            <person name="Karlsson M."/>
            <person name="Huettel B."/>
            <person name="Barry K.W."/>
            <person name="Haridas S."/>
            <person name="Chen C."/>
            <person name="Bauer D."/>
            <person name="Andreopoulos W."/>
            <person name="Pangilinan J."/>
            <person name="LaButti K."/>
            <person name="Riley R."/>
            <person name="Lipzen A."/>
            <person name="Clum A."/>
            <person name="Drula E."/>
            <person name="Henrissat B."/>
            <person name="Kohler A."/>
            <person name="Grigoriev I.V."/>
            <person name="Martin F.M."/>
            <person name="Hacquard S."/>
        </authorList>
    </citation>
    <scope>NUCLEOTIDE SEQUENCE</scope>
    <source>
        <strain evidence="2">MPI-SDFR-AT-0073</strain>
    </source>
</reference>
<keyword evidence="3" id="KW-1185">Reference proteome</keyword>
<dbReference type="Proteomes" id="UP000758603">
    <property type="component" value="Unassembled WGS sequence"/>
</dbReference>
<dbReference type="GeneID" id="70138167"/>
<keyword evidence="1" id="KW-0732">Signal</keyword>
<proteinExistence type="predicted"/>
<protein>
    <submittedName>
        <fullName evidence="2">Uncharacterized protein</fullName>
    </submittedName>
</protein>
<dbReference type="OrthoDB" id="3664114at2759"/>
<evidence type="ECO:0000313" key="2">
    <source>
        <dbReference type="EMBL" id="KAH6647604.1"/>
    </source>
</evidence>
<dbReference type="EMBL" id="JAGPXC010000008">
    <property type="protein sequence ID" value="KAH6647604.1"/>
    <property type="molecule type" value="Genomic_DNA"/>
</dbReference>
<accession>A0A9P8UDH8</accession>
<organism evidence="2 3">
    <name type="scientific">Truncatella angustata</name>
    <dbReference type="NCBI Taxonomy" id="152316"/>
    <lineage>
        <taxon>Eukaryota</taxon>
        <taxon>Fungi</taxon>
        <taxon>Dikarya</taxon>
        <taxon>Ascomycota</taxon>
        <taxon>Pezizomycotina</taxon>
        <taxon>Sordariomycetes</taxon>
        <taxon>Xylariomycetidae</taxon>
        <taxon>Amphisphaeriales</taxon>
        <taxon>Sporocadaceae</taxon>
        <taxon>Truncatella</taxon>
    </lineage>
</organism>
<sequence>MQFTTSLIALLAAASASAMPGSSNLLQARQAVCTVTVQFFNGGCNGTPVGLPQIFAQSTSGGCINISGTAPRGAPDFAVLQNNATVDVRLYANDVCDENDPFLGHVDIRRGTTFDCSHLERGVQSIRWLV</sequence>
<dbReference type="AlphaFoldDB" id="A0A9P8UDH8"/>
<gene>
    <name evidence="2" type="ORF">BKA67DRAFT_694632</name>
</gene>
<dbReference type="RefSeq" id="XP_045954116.1">
    <property type="nucleotide sequence ID" value="XM_046109276.1"/>
</dbReference>
<evidence type="ECO:0000313" key="3">
    <source>
        <dbReference type="Proteomes" id="UP000758603"/>
    </source>
</evidence>
<evidence type="ECO:0000256" key="1">
    <source>
        <dbReference type="SAM" id="SignalP"/>
    </source>
</evidence>
<name>A0A9P8UDH8_9PEZI</name>
<feature type="chain" id="PRO_5040506029" evidence="1">
    <location>
        <begin position="19"/>
        <end position="130"/>
    </location>
</feature>
<comment type="caution">
    <text evidence="2">The sequence shown here is derived from an EMBL/GenBank/DDBJ whole genome shotgun (WGS) entry which is preliminary data.</text>
</comment>